<evidence type="ECO:0000259" key="3">
    <source>
        <dbReference type="Pfam" id="PF00561"/>
    </source>
</evidence>
<sequence>MSSPATIPAATTVKTESYRVAGGYKIVDRWFNVPLDYSSPTSETIVVFARSAIPNKSNDDGESGAKMPYAVYLQGGPGFECGPPNSHPLTNFLFEKGYQLLYLDQRGTGLSTIITPATLARDHRLSKNRTVQEQARYLKHFRADNIVRDCEAIRKVLLDNEKWTVVGQSFGGFCATAYLSLHPEGLKEVFTAGGMPPLVRNPDEVYRRTYKKVESRNAVYYEKYPQDIANVKSILRHLSASEVLLPSGGILTSRRFMGLGLGFGGHGGIDSIHFLVQHAVGDLELFKELTYKTLQSIEAHQSFDGNIIYAIGHETIYCQGEASRWSANRVLQDQSPLFVLDNIAQKPEAEPVYFTGEMVYPWMFDDYAELRKVKEVATILAHDADWTQLYDESKLAENTVPVYAATYVEDMYVDFEFARETAAKIKGAKEFITNAMFHNAIRNKTEGVMAELWKLKVGEVD</sequence>
<name>A0ABR3G6P2_9PEZI</name>
<dbReference type="EMBL" id="JBBBZM010000228">
    <property type="protein sequence ID" value="KAL0631620.1"/>
    <property type="molecule type" value="Genomic_DNA"/>
</dbReference>
<dbReference type="InterPro" id="IPR002410">
    <property type="entry name" value="Peptidase_S33"/>
</dbReference>
<dbReference type="PRINTS" id="PR00793">
    <property type="entry name" value="PROAMNOPTASE"/>
</dbReference>
<protein>
    <recommendedName>
        <fullName evidence="3">AB hydrolase-1 domain-containing protein</fullName>
    </recommendedName>
</protein>
<dbReference type="PANTHER" id="PTHR43248">
    <property type="entry name" value="2-SUCCINYL-6-HYDROXY-2,4-CYCLOHEXADIENE-1-CARBOXYLATE SYNTHASE"/>
    <property type="match status" value="1"/>
</dbReference>
<dbReference type="Proteomes" id="UP001447188">
    <property type="component" value="Unassembled WGS sequence"/>
</dbReference>
<reference evidence="4 5" key="1">
    <citation type="submission" date="2024-02" db="EMBL/GenBank/DDBJ databases">
        <title>Discinaceae phylogenomics.</title>
        <authorList>
            <person name="Dirks A.C."/>
            <person name="James T.Y."/>
        </authorList>
    </citation>
    <scope>NUCLEOTIDE SEQUENCE [LARGE SCALE GENOMIC DNA]</scope>
    <source>
        <strain evidence="4 5">ACD0624</strain>
    </source>
</reference>
<comment type="caution">
    <text evidence="4">The sequence shown here is derived from an EMBL/GenBank/DDBJ whole genome shotgun (WGS) entry which is preliminary data.</text>
</comment>
<organism evidence="4 5">
    <name type="scientific">Discina gigas</name>
    <dbReference type="NCBI Taxonomy" id="1032678"/>
    <lineage>
        <taxon>Eukaryota</taxon>
        <taxon>Fungi</taxon>
        <taxon>Dikarya</taxon>
        <taxon>Ascomycota</taxon>
        <taxon>Pezizomycotina</taxon>
        <taxon>Pezizomycetes</taxon>
        <taxon>Pezizales</taxon>
        <taxon>Discinaceae</taxon>
        <taxon>Discina</taxon>
    </lineage>
</organism>
<dbReference type="InterPro" id="IPR051601">
    <property type="entry name" value="Serine_prot/Carboxylest_S33"/>
</dbReference>
<evidence type="ECO:0000256" key="1">
    <source>
        <dbReference type="ARBA" id="ARBA00010088"/>
    </source>
</evidence>
<gene>
    <name evidence="4" type="ORF">Q9L58_009514</name>
</gene>
<evidence type="ECO:0000313" key="5">
    <source>
        <dbReference type="Proteomes" id="UP001447188"/>
    </source>
</evidence>
<dbReference type="InterPro" id="IPR000073">
    <property type="entry name" value="AB_hydrolase_1"/>
</dbReference>
<dbReference type="Gene3D" id="3.40.50.1820">
    <property type="entry name" value="alpha/beta hydrolase"/>
    <property type="match status" value="1"/>
</dbReference>
<comment type="similarity">
    <text evidence="1">Belongs to the peptidase S33 family.</text>
</comment>
<feature type="domain" description="AB hydrolase-1" evidence="3">
    <location>
        <begin position="72"/>
        <end position="210"/>
    </location>
</feature>
<keyword evidence="5" id="KW-1185">Reference proteome</keyword>
<dbReference type="Pfam" id="PF00561">
    <property type="entry name" value="Abhydrolase_1"/>
    <property type="match status" value="1"/>
</dbReference>
<dbReference type="InterPro" id="IPR029058">
    <property type="entry name" value="AB_hydrolase_fold"/>
</dbReference>
<dbReference type="SUPFAM" id="SSF53474">
    <property type="entry name" value="alpha/beta-Hydrolases"/>
    <property type="match status" value="1"/>
</dbReference>
<accession>A0ABR3G6P2</accession>
<keyword evidence="2" id="KW-0378">Hydrolase</keyword>
<evidence type="ECO:0000256" key="2">
    <source>
        <dbReference type="ARBA" id="ARBA00022801"/>
    </source>
</evidence>
<proteinExistence type="inferred from homology"/>
<dbReference type="PANTHER" id="PTHR43248:SF2">
    <property type="entry name" value="PROLYL AMINOPEPTIDASE"/>
    <property type="match status" value="1"/>
</dbReference>
<evidence type="ECO:0000313" key="4">
    <source>
        <dbReference type="EMBL" id="KAL0631620.1"/>
    </source>
</evidence>